<feature type="transmembrane region" description="Helical" evidence="1">
    <location>
        <begin position="257"/>
        <end position="280"/>
    </location>
</feature>
<dbReference type="RefSeq" id="WP_194124729.1">
    <property type="nucleotide sequence ID" value="NZ_JACYGY010000002.1"/>
</dbReference>
<dbReference type="PANTHER" id="PTHR34219">
    <property type="entry name" value="IRON-REGULATED INNER MEMBRANE PROTEIN-RELATED"/>
    <property type="match status" value="1"/>
</dbReference>
<keyword evidence="3" id="KW-1185">Reference proteome</keyword>
<dbReference type="PANTHER" id="PTHR34219:SF6">
    <property type="entry name" value="BLR3280 PROTEIN"/>
    <property type="match status" value="1"/>
</dbReference>
<name>A0ABR9WN36_9BACT</name>
<protein>
    <submittedName>
        <fullName evidence="2">PepSY domain-containing protein</fullName>
    </submittedName>
</protein>
<keyword evidence="1" id="KW-0472">Membrane</keyword>
<feature type="transmembrane region" description="Helical" evidence="1">
    <location>
        <begin position="214"/>
        <end position="237"/>
    </location>
</feature>
<evidence type="ECO:0000256" key="1">
    <source>
        <dbReference type="SAM" id="Phobius"/>
    </source>
</evidence>
<feature type="transmembrane region" description="Helical" evidence="1">
    <location>
        <begin position="14"/>
        <end position="36"/>
    </location>
</feature>
<proteinExistence type="predicted"/>
<dbReference type="InterPro" id="IPR005625">
    <property type="entry name" value="PepSY-ass_TM"/>
</dbReference>
<sequence length="506" mass="58844">MKTITKYTLLFHRYLGFALSLLFVIWFLSGFAMMYVKYPTMKQNEKLQNLPVIDLSRTKFTLNEALQKANITDTLRAARLGMLLERPVYRITTIQNKNLAIYADNGELLAPTDTILAQKLAIAFVKNRCQPEKLETLTEIDQWMAGARSIGYQPPVHRFKMNDPEKTYVYVSTQTGEVVQMVNVKQRFLAWLGPIPHWIYPTVLLRNRPLWNDIIVWTSSLGTLMCSAGIAMGFIRYKRKNKDSLAFSPYKKKWFRWHHYTGFVFGIFAFTWVFSGLLSMTPWDWAPFTRLNPEENKQWTGGIFSPKLFALSPVNASKIFKSNLALKEIHFTQIQGKPYFIGYQDEMHTELLSADNSENKPFALFPSKPFVKNIMDLNPGASLEEAVVLTDYDDYYYTKNKDKRLPVLRVKMNTPEKTWYYVDLKTGQVVLKHEKKSRLERWLYNGLHSLDFSFLLYKRPLWDIVVIILMLGGLAASSTGLVLTWKWLRRKTKKKAKVGLKTKMII</sequence>
<dbReference type="EMBL" id="JACYGY010000002">
    <property type="protein sequence ID" value="MBE9466509.1"/>
    <property type="molecule type" value="Genomic_DNA"/>
</dbReference>
<organism evidence="2 3">
    <name type="scientific">Dyadobacter subterraneus</name>
    <dbReference type="NCBI Taxonomy" id="2773304"/>
    <lineage>
        <taxon>Bacteria</taxon>
        <taxon>Pseudomonadati</taxon>
        <taxon>Bacteroidota</taxon>
        <taxon>Cytophagia</taxon>
        <taxon>Cytophagales</taxon>
        <taxon>Spirosomataceae</taxon>
        <taxon>Dyadobacter</taxon>
    </lineage>
</organism>
<gene>
    <name evidence="2" type="ORF">IEE83_31975</name>
</gene>
<feature type="transmembrane region" description="Helical" evidence="1">
    <location>
        <begin position="464"/>
        <end position="485"/>
    </location>
</feature>
<evidence type="ECO:0000313" key="2">
    <source>
        <dbReference type="EMBL" id="MBE9466509.1"/>
    </source>
</evidence>
<reference evidence="3" key="1">
    <citation type="submission" date="2023-07" db="EMBL/GenBank/DDBJ databases">
        <title>Dyadobacter sp. nov 'subterranea' isolated from contaminted grondwater.</title>
        <authorList>
            <person name="Szabo I."/>
            <person name="Al-Omari J."/>
            <person name="Szerdahelyi S.G."/>
            <person name="Rado J."/>
        </authorList>
    </citation>
    <scope>NUCLEOTIDE SEQUENCE [LARGE SCALE GENOMIC DNA]</scope>
    <source>
        <strain evidence="3">UP-52</strain>
    </source>
</reference>
<evidence type="ECO:0000313" key="3">
    <source>
        <dbReference type="Proteomes" id="UP000634134"/>
    </source>
</evidence>
<keyword evidence="1" id="KW-1133">Transmembrane helix</keyword>
<dbReference type="Proteomes" id="UP000634134">
    <property type="component" value="Unassembled WGS sequence"/>
</dbReference>
<comment type="caution">
    <text evidence="2">The sequence shown here is derived from an EMBL/GenBank/DDBJ whole genome shotgun (WGS) entry which is preliminary data.</text>
</comment>
<accession>A0ABR9WN36</accession>
<dbReference type="Pfam" id="PF03929">
    <property type="entry name" value="PepSY_TM"/>
    <property type="match status" value="1"/>
</dbReference>
<keyword evidence="1" id="KW-0812">Transmembrane</keyword>